<evidence type="ECO:0000256" key="6">
    <source>
        <dbReference type="PROSITE-ProRule" id="PRU10099"/>
    </source>
</evidence>
<dbReference type="InterPro" id="IPR041725">
    <property type="entry name" value="L-asparaginase_I"/>
</dbReference>
<evidence type="ECO:0000259" key="8">
    <source>
        <dbReference type="Pfam" id="PF00710"/>
    </source>
</evidence>
<comment type="similarity">
    <text evidence="1">Belongs to the asparaginase 1 family.</text>
</comment>
<dbReference type="InterPro" id="IPR037152">
    <property type="entry name" value="L-asparaginase_N_sf"/>
</dbReference>
<dbReference type="Proteomes" id="UP000294546">
    <property type="component" value="Unassembled WGS sequence"/>
</dbReference>
<dbReference type="CDD" id="cd08963">
    <property type="entry name" value="L-asparaginase_I"/>
    <property type="match status" value="1"/>
</dbReference>
<feature type="active site" evidence="7">
    <location>
        <position position="95"/>
    </location>
</feature>
<evidence type="ECO:0000259" key="9">
    <source>
        <dbReference type="Pfam" id="PF17763"/>
    </source>
</evidence>
<dbReference type="PROSITE" id="PS51732">
    <property type="entry name" value="ASN_GLN_ASE_3"/>
    <property type="match status" value="1"/>
</dbReference>
<dbReference type="GO" id="GO:0004067">
    <property type="term" value="F:asparaginase activity"/>
    <property type="evidence" value="ECO:0007669"/>
    <property type="project" value="UniProtKB-UniRule"/>
</dbReference>
<dbReference type="Pfam" id="PF17763">
    <property type="entry name" value="Asparaginase_C"/>
    <property type="match status" value="1"/>
</dbReference>
<evidence type="ECO:0000256" key="4">
    <source>
        <dbReference type="PIRSR" id="PIRSR001220-1"/>
    </source>
</evidence>
<dbReference type="FunFam" id="3.40.50.40:FF:000001">
    <property type="entry name" value="L-asparaginase 1"/>
    <property type="match status" value="1"/>
</dbReference>
<protein>
    <recommendedName>
        <fullName evidence="2">asparaginase</fullName>
        <ecNumber evidence="2">3.5.1.1</ecNumber>
    </recommendedName>
</protein>
<dbReference type="InterPro" id="IPR027474">
    <property type="entry name" value="L-asparaginase_N"/>
</dbReference>
<evidence type="ECO:0000256" key="7">
    <source>
        <dbReference type="PROSITE-ProRule" id="PRU10100"/>
    </source>
</evidence>
<gene>
    <name evidence="10" type="ORF">CLV83_0030</name>
</gene>
<sequence length="343" mass="36107">MRSGRVQADKVLIIHTGGTIGMLPTEQGLAPAAGFEQLLRQRLAERLDTLPAFDLIELEPLIDSAELSPSQWSSIAAPIIDRYEDYAGFIILHGTDTLAYTASALSFMLQGLTKPVILTGSQIPLAEHRSDADSNLLGALELAARPEISEVCIYFNGRLLRGNRSVKVDASALAAFDSPNLARLGEVGIEVSLRSDLMLAPGMPAFSSPDFDPAAVAVLRIFPGISATLLQAVLSQPGLRGVILQSYGVGNAPTSDAALMETLESAIARGVTIVNLTQCSRGAVASDTYATGAALSRIGVISGADLTLEAAFAKLHWLLAQNLSAEDVAAKLRQSLCGEQLAS</sequence>
<dbReference type="PANTHER" id="PTHR11707">
    <property type="entry name" value="L-ASPARAGINASE"/>
    <property type="match status" value="1"/>
</dbReference>
<accession>A0A4R1HBC9</accession>
<dbReference type="PIRSF" id="PIRSF001220">
    <property type="entry name" value="L-ASNase_gatD"/>
    <property type="match status" value="1"/>
</dbReference>
<dbReference type="InterPro" id="IPR027475">
    <property type="entry name" value="Asparaginase/glutaminase_AS2"/>
</dbReference>
<dbReference type="GO" id="GO:0009066">
    <property type="term" value="P:aspartate family amino acid metabolic process"/>
    <property type="evidence" value="ECO:0007669"/>
    <property type="project" value="UniProtKB-ARBA"/>
</dbReference>
<evidence type="ECO:0000256" key="2">
    <source>
        <dbReference type="ARBA" id="ARBA00012920"/>
    </source>
</evidence>
<dbReference type="InterPro" id="IPR040919">
    <property type="entry name" value="Asparaginase_C"/>
</dbReference>
<dbReference type="PIRSF" id="PIRSF500176">
    <property type="entry name" value="L_ASNase"/>
    <property type="match status" value="1"/>
</dbReference>
<dbReference type="PANTHER" id="PTHR11707:SF28">
    <property type="entry name" value="60 KDA LYSOPHOSPHOLIPASE"/>
    <property type="match status" value="1"/>
</dbReference>
<dbReference type="OrthoDB" id="9788068at2"/>
<evidence type="ECO:0000313" key="10">
    <source>
        <dbReference type="EMBL" id="TCK16479.1"/>
    </source>
</evidence>
<dbReference type="InterPro" id="IPR020827">
    <property type="entry name" value="Asparaginase/glutaminase_AS1"/>
</dbReference>
<feature type="binding site" evidence="5">
    <location>
        <begin position="95"/>
        <end position="96"/>
    </location>
    <ligand>
        <name>substrate</name>
    </ligand>
</feature>
<proteinExistence type="inferred from homology"/>
<evidence type="ECO:0000313" key="11">
    <source>
        <dbReference type="Proteomes" id="UP000294546"/>
    </source>
</evidence>
<dbReference type="PRINTS" id="PR00139">
    <property type="entry name" value="ASNGLNASE"/>
</dbReference>
<dbReference type="Gene3D" id="3.40.50.40">
    <property type="match status" value="1"/>
</dbReference>
<organism evidence="10 11">
    <name type="scientific">Marinobacterium mangrovicola</name>
    <dbReference type="NCBI Taxonomy" id="1476959"/>
    <lineage>
        <taxon>Bacteria</taxon>
        <taxon>Pseudomonadati</taxon>
        <taxon>Pseudomonadota</taxon>
        <taxon>Gammaproteobacteria</taxon>
        <taxon>Oceanospirillales</taxon>
        <taxon>Oceanospirillaceae</taxon>
        <taxon>Marinobacterium</taxon>
    </lineage>
</organism>
<keyword evidence="3" id="KW-0378">Hydrolase</keyword>
<evidence type="ECO:0000256" key="5">
    <source>
        <dbReference type="PIRSR" id="PIRSR001220-2"/>
    </source>
</evidence>
<feature type="active site" evidence="6">
    <location>
        <position position="19"/>
    </location>
</feature>
<dbReference type="FunFam" id="3.40.50.1170:FF:000001">
    <property type="entry name" value="L-asparaginase 2"/>
    <property type="match status" value="1"/>
</dbReference>
<dbReference type="AlphaFoldDB" id="A0A4R1HBC9"/>
<name>A0A4R1HBC9_9GAMM</name>
<dbReference type="Gene3D" id="3.40.50.1170">
    <property type="entry name" value="L-asparaginase, N-terminal domain"/>
    <property type="match status" value="1"/>
</dbReference>
<dbReference type="InterPro" id="IPR006034">
    <property type="entry name" value="Asparaginase/glutaminase-like"/>
</dbReference>
<feature type="domain" description="L-asparaginase N-terminal" evidence="8">
    <location>
        <begin position="10"/>
        <end position="196"/>
    </location>
</feature>
<dbReference type="EC" id="3.5.1.1" evidence="2"/>
<keyword evidence="11" id="KW-1185">Reference proteome</keyword>
<evidence type="ECO:0000256" key="3">
    <source>
        <dbReference type="ARBA" id="ARBA00022801"/>
    </source>
</evidence>
<dbReference type="EMBL" id="SMFU01000001">
    <property type="protein sequence ID" value="TCK16479.1"/>
    <property type="molecule type" value="Genomic_DNA"/>
</dbReference>
<dbReference type="InterPro" id="IPR006033">
    <property type="entry name" value="AsnA_fam"/>
</dbReference>
<dbReference type="SUPFAM" id="SSF53774">
    <property type="entry name" value="Glutaminase/Asparaginase"/>
    <property type="match status" value="1"/>
</dbReference>
<dbReference type="SMART" id="SM00870">
    <property type="entry name" value="Asparaginase"/>
    <property type="match status" value="1"/>
</dbReference>
<feature type="domain" description="Asparaginase/glutaminase C-terminal" evidence="9">
    <location>
        <begin position="216"/>
        <end position="329"/>
    </location>
</feature>
<feature type="active site" description="O-isoaspartyl threonine intermediate" evidence="4">
    <location>
        <position position="19"/>
    </location>
</feature>
<dbReference type="NCBIfam" id="TIGR00519">
    <property type="entry name" value="asnASE_I"/>
    <property type="match status" value="1"/>
</dbReference>
<dbReference type="SFLD" id="SFLDS00057">
    <property type="entry name" value="Glutaminase/Asparaginase"/>
    <property type="match status" value="1"/>
</dbReference>
<reference evidence="10 11" key="1">
    <citation type="submission" date="2019-03" db="EMBL/GenBank/DDBJ databases">
        <title>Genomic Encyclopedia of Archaeal and Bacterial Type Strains, Phase II (KMG-II): from individual species to whole genera.</title>
        <authorList>
            <person name="Goeker M."/>
        </authorList>
    </citation>
    <scope>NUCLEOTIDE SEQUENCE [LARGE SCALE GENOMIC DNA]</scope>
    <source>
        <strain evidence="10 11">DSM 27697</strain>
    </source>
</reference>
<feature type="binding site" evidence="5">
    <location>
        <position position="64"/>
    </location>
    <ligand>
        <name>substrate</name>
    </ligand>
</feature>
<evidence type="ECO:0000256" key="1">
    <source>
        <dbReference type="ARBA" id="ARBA00010518"/>
    </source>
</evidence>
<dbReference type="InterPro" id="IPR027473">
    <property type="entry name" value="L-asparaginase_C"/>
</dbReference>
<dbReference type="PROSITE" id="PS00917">
    <property type="entry name" value="ASN_GLN_ASE_2"/>
    <property type="match status" value="1"/>
</dbReference>
<dbReference type="Pfam" id="PF00710">
    <property type="entry name" value="Asparaginase"/>
    <property type="match status" value="1"/>
</dbReference>
<comment type="caution">
    <text evidence="10">The sequence shown here is derived from an EMBL/GenBank/DDBJ whole genome shotgun (WGS) entry which is preliminary data.</text>
</comment>
<dbReference type="NCBIfam" id="NF006998">
    <property type="entry name" value="PRK09461.1"/>
    <property type="match status" value="1"/>
</dbReference>
<dbReference type="InterPro" id="IPR036152">
    <property type="entry name" value="Asp/glu_Ase-like_sf"/>
</dbReference>
<dbReference type="PROSITE" id="PS00144">
    <property type="entry name" value="ASN_GLN_ASE_1"/>
    <property type="match status" value="1"/>
</dbReference>